<dbReference type="RefSeq" id="WP_386410822.1">
    <property type="nucleotide sequence ID" value="NZ_JBHTJH010000017.1"/>
</dbReference>
<reference evidence="3" key="1">
    <citation type="journal article" date="2019" name="Int. J. Syst. Evol. Microbiol.">
        <title>The Global Catalogue of Microorganisms (GCM) 10K type strain sequencing project: providing services to taxonomists for standard genome sequencing and annotation.</title>
        <authorList>
            <consortium name="The Broad Institute Genomics Platform"/>
            <consortium name="The Broad Institute Genome Sequencing Center for Infectious Disease"/>
            <person name="Wu L."/>
            <person name="Ma J."/>
        </authorList>
    </citation>
    <scope>NUCLEOTIDE SEQUENCE [LARGE SCALE GENOMIC DNA]</scope>
    <source>
        <strain evidence="3">CCUG 62952</strain>
    </source>
</reference>
<dbReference type="EMBL" id="JBHTJH010000017">
    <property type="protein sequence ID" value="MFD0864040.1"/>
    <property type="molecule type" value="Genomic_DNA"/>
</dbReference>
<proteinExistence type="predicted"/>
<sequence length="361" mass="40313">MKILLKHINVITTLTLSLVLNSCIGQKNENEVQNPIKSEKKLEESNINAKNKEYSLFSDFDDQISQVVRTIFQDSKGILWFGTQNGAFKLYGDSLIHIDSIISESGKEVTIKDITEDKDGKIWVGHEGGVSSIDGELVTNYYKSDGLISNDVWSVAADKNGKIWIGTIEGVCIYNGQEFTNFNLPEGKIDATLGISSTKMVHSIFEDSKGTLWFSSNAGLLSYANNSITNVSKEAGILTNFVNEIFEDKDGEFWVSTKMGLYHLIDNKAKNITEGKIETGKGIGSIAEDKSGKIWFVSNQHYLFTYNGKGLIEIEESKDNKRPVIFQIYKDLDNRLWFVGAGGAFRLENGKFINITRNGPW</sequence>
<name>A0ABW3D2E7_9FLAO</name>
<evidence type="ECO:0000313" key="2">
    <source>
        <dbReference type="EMBL" id="MFD0864040.1"/>
    </source>
</evidence>
<dbReference type="Gene3D" id="2.130.10.10">
    <property type="entry name" value="YVTN repeat-like/Quinoprotein amine dehydrogenase"/>
    <property type="match status" value="2"/>
</dbReference>
<keyword evidence="3" id="KW-1185">Reference proteome</keyword>
<organism evidence="2 3">
    <name type="scientific">Sungkyunkwania multivorans</name>
    <dbReference type="NCBI Taxonomy" id="1173618"/>
    <lineage>
        <taxon>Bacteria</taxon>
        <taxon>Pseudomonadati</taxon>
        <taxon>Bacteroidota</taxon>
        <taxon>Flavobacteriia</taxon>
        <taxon>Flavobacteriales</taxon>
        <taxon>Flavobacteriaceae</taxon>
        <taxon>Sungkyunkwania</taxon>
    </lineage>
</organism>
<evidence type="ECO:0000256" key="1">
    <source>
        <dbReference type="ARBA" id="ARBA00022553"/>
    </source>
</evidence>
<dbReference type="SUPFAM" id="SSF63829">
    <property type="entry name" value="Calcium-dependent phosphotriesterase"/>
    <property type="match status" value="1"/>
</dbReference>
<dbReference type="Pfam" id="PF07494">
    <property type="entry name" value="Reg_prop"/>
    <property type="match status" value="5"/>
</dbReference>
<evidence type="ECO:0000313" key="3">
    <source>
        <dbReference type="Proteomes" id="UP001596978"/>
    </source>
</evidence>
<protein>
    <submittedName>
        <fullName evidence="2">Two-component regulator propeller domain-containing protein</fullName>
    </submittedName>
</protein>
<accession>A0ABW3D2E7</accession>
<gene>
    <name evidence="2" type="ORF">ACFQ1M_17625</name>
</gene>
<keyword evidence="1" id="KW-0597">Phosphoprotein</keyword>
<dbReference type="PANTHER" id="PTHR43547">
    <property type="entry name" value="TWO-COMPONENT HISTIDINE KINASE"/>
    <property type="match status" value="1"/>
</dbReference>
<dbReference type="InterPro" id="IPR011110">
    <property type="entry name" value="Reg_prop"/>
</dbReference>
<comment type="caution">
    <text evidence="2">The sequence shown here is derived from an EMBL/GenBank/DDBJ whole genome shotgun (WGS) entry which is preliminary data.</text>
</comment>
<dbReference type="InterPro" id="IPR015943">
    <property type="entry name" value="WD40/YVTN_repeat-like_dom_sf"/>
</dbReference>
<dbReference type="PANTHER" id="PTHR43547:SF2">
    <property type="entry name" value="HYBRID SIGNAL TRANSDUCTION HISTIDINE KINASE C"/>
    <property type="match status" value="1"/>
</dbReference>
<dbReference type="Proteomes" id="UP001596978">
    <property type="component" value="Unassembled WGS sequence"/>
</dbReference>